<feature type="transmembrane region" description="Helical" evidence="1">
    <location>
        <begin position="12"/>
        <end position="34"/>
    </location>
</feature>
<evidence type="ECO:0000313" key="2">
    <source>
        <dbReference type="EMBL" id="QYY42354.1"/>
    </source>
</evidence>
<feature type="transmembrane region" description="Helical" evidence="1">
    <location>
        <begin position="75"/>
        <end position="101"/>
    </location>
</feature>
<dbReference type="Proteomes" id="UP000826616">
    <property type="component" value="Chromosome"/>
</dbReference>
<dbReference type="Proteomes" id="UP000198956">
    <property type="component" value="Unassembled WGS sequence"/>
</dbReference>
<evidence type="ECO:0000313" key="3">
    <source>
        <dbReference type="EMBL" id="SDH44151.1"/>
    </source>
</evidence>
<keyword evidence="5" id="KW-1185">Reference proteome</keyword>
<dbReference type="GeneID" id="97142906"/>
<keyword evidence="1" id="KW-0812">Transmembrane</keyword>
<proteinExistence type="predicted"/>
<dbReference type="RefSeq" id="WP_139184973.1">
    <property type="nucleotide sequence ID" value="NZ_CP080764.1"/>
</dbReference>
<sequence>MSRVDRIERKVSARTSISLSLFFCSLVLSLVSFFSSFTSYIKLLVILQWLTTLTGLTLAATTVRPAKKHLAHNSFFLQLSITTIMLGCFDLLWISFMSYILSILR</sequence>
<gene>
    <name evidence="2" type="ORF">K3F53_16110</name>
    <name evidence="3" type="ORF">SAMN04489735_102521</name>
</gene>
<keyword evidence="1" id="KW-1133">Transmembrane helix</keyword>
<feature type="transmembrane region" description="Helical" evidence="1">
    <location>
        <begin position="40"/>
        <end position="63"/>
    </location>
</feature>
<dbReference type="AlphaFoldDB" id="A0A1G8CF94"/>
<organism evidence="3 4">
    <name type="scientific">Aneurinibacillus thermoaerophilus</name>
    <dbReference type="NCBI Taxonomy" id="143495"/>
    <lineage>
        <taxon>Bacteria</taxon>
        <taxon>Bacillati</taxon>
        <taxon>Bacillota</taxon>
        <taxon>Bacilli</taxon>
        <taxon>Bacillales</taxon>
        <taxon>Paenibacillaceae</taxon>
        <taxon>Aneurinibacillus group</taxon>
        <taxon>Aneurinibacillus</taxon>
    </lineage>
</organism>
<name>A0A1G8CF94_ANETH</name>
<evidence type="ECO:0000313" key="5">
    <source>
        <dbReference type="Proteomes" id="UP000826616"/>
    </source>
</evidence>
<keyword evidence="1" id="KW-0472">Membrane</keyword>
<dbReference type="OrthoDB" id="2680551at2"/>
<evidence type="ECO:0000256" key="1">
    <source>
        <dbReference type="SAM" id="Phobius"/>
    </source>
</evidence>
<reference evidence="2 5" key="2">
    <citation type="submission" date="2021-08" db="EMBL/GenBank/DDBJ databases">
        <title>Complete genome sequence of the strain Aneurinibacillus thermoaerophilus CCM 8960.</title>
        <authorList>
            <person name="Musilova J."/>
            <person name="Kourilova X."/>
            <person name="Pernicova I."/>
            <person name="Bezdicek M."/>
            <person name="Lengerova M."/>
            <person name="Obruca S."/>
            <person name="Sedlar K."/>
        </authorList>
    </citation>
    <scope>NUCLEOTIDE SEQUENCE [LARGE SCALE GENOMIC DNA]</scope>
    <source>
        <strain evidence="2 5">CCM 8960</strain>
    </source>
</reference>
<reference evidence="3 4" key="1">
    <citation type="submission" date="2016-10" db="EMBL/GenBank/DDBJ databases">
        <authorList>
            <person name="de Groot N.N."/>
        </authorList>
    </citation>
    <scope>NUCLEOTIDE SEQUENCE [LARGE SCALE GENOMIC DNA]</scope>
    <source>
        <strain evidence="3 4">L 420-91</strain>
    </source>
</reference>
<protein>
    <submittedName>
        <fullName evidence="3">Uncharacterized protein</fullName>
    </submittedName>
</protein>
<dbReference type="EMBL" id="CP080764">
    <property type="protein sequence ID" value="QYY42354.1"/>
    <property type="molecule type" value="Genomic_DNA"/>
</dbReference>
<dbReference type="EMBL" id="FNDE01000025">
    <property type="protein sequence ID" value="SDH44151.1"/>
    <property type="molecule type" value="Genomic_DNA"/>
</dbReference>
<evidence type="ECO:0000313" key="4">
    <source>
        <dbReference type="Proteomes" id="UP000198956"/>
    </source>
</evidence>
<accession>A0A1G8CF94</accession>